<organism evidence="3 4">
    <name type="scientific">Marasmius tenuissimus</name>
    <dbReference type="NCBI Taxonomy" id="585030"/>
    <lineage>
        <taxon>Eukaryota</taxon>
        <taxon>Fungi</taxon>
        <taxon>Dikarya</taxon>
        <taxon>Basidiomycota</taxon>
        <taxon>Agaricomycotina</taxon>
        <taxon>Agaricomycetes</taxon>
        <taxon>Agaricomycetidae</taxon>
        <taxon>Agaricales</taxon>
        <taxon>Marasmiineae</taxon>
        <taxon>Marasmiaceae</taxon>
        <taxon>Marasmius</taxon>
    </lineage>
</organism>
<feature type="repeat" description="PPR" evidence="2">
    <location>
        <begin position="665"/>
        <end position="699"/>
    </location>
</feature>
<gene>
    <name evidence="3" type="ORF">AAF712_004396</name>
</gene>
<dbReference type="PROSITE" id="PS51375">
    <property type="entry name" value="PPR"/>
    <property type="match status" value="1"/>
</dbReference>
<dbReference type="PANTHER" id="PTHR46128">
    <property type="entry name" value="MITOCHONDRIAL GROUP I INTRON SPLICING FACTOR CCM1"/>
    <property type="match status" value="1"/>
</dbReference>
<evidence type="ECO:0000256" key="1">
    <source>
        <dbReference type="ARBA" id="ARBA00007626"/>
    </source>
</evidence>
<sequence length="749" mass="84482">MSLRTGFIRASSSSRRAVSSRNFSRPNSSNATSRIQHYVDTLNSAKGNRLDVISQYYPALAREASQLQASLPSSSTQPQANRLVSPDHLESMLETLAAAGRPADLKQIEDILADMTDVFNTPPTPETHSAIIRGLLRCQKPLTIIRWLESMPEKPGGVAPTLEHYHMFLEASPQFTSFKNMQNIVLSMSASGCSPTNETYKLLLRGLWTLSASPPPPSHIATFLWDMRERELGDDPSILSFLSNEYRSRGLTKWANEIATTYNQILGSHHSPYGNVEKLWSSRFSNAVTKRGLHEALELYPEFLKDGGKPSSVIFNSLLRHSCSLEDMQTISKALGIEPTRAQWSMIISDNCKRGRVQVAQGLYAKARDAGVQPYAPMNGPLIRGLFRNASTPISSEVIDAALEIYDDLHKAIPMDSPVALSTETHNEGPDFDIYTELFHGLSLAQDPRRYASTIKALTEDMKARGIEIHGLNASMAVMRMRSAPNEEEAYNEYLRRRSALDQTGYERVLDAFCGRCLNNGAAVPSISRYFSIVSDLRKAGYQVTSNVYAIILRYLGRLGTQSRRYAECDNLRSPLISATRRIHDLITLDAAFSPDCTLWNQLMDTYQRLGLYGDSYRVWDQMYISKNFDHVSVSVVFDACGFGKLGHLLEETRRRLARDRFQMNLHNWNTYIESLCRMGKLNEALKVLCLEMTGDTRPTPESATIVRSFARRPELDREIMNRIERHQPQLYELLERRSPREDGTSKHC</sequence>
<dbReference type="InterPro" id="IPR002885">
    <property type="entry name" value="PPR_rpt"/>
</dbReference>
<dbReference type="EMBL" id="JBBXMP010000017">
    <property type="protein sequence ID" value="KAL0068680.1"/>
    <property type="molecule type" value="Genomic_DNA"/>
</dbReference>
<dbReference type="Pfam" id="PF01535">
    <property type="entry name" value="PPR"/>
    <property type="match status" value="1"/>
</dbReference>
<accession>A0ABR3A555</accession>
<keyword evidence="4" id="KW-1185">Reference proteome</keyword>
<name>A0ABR3A555_9AGAR</name>
<comment type="similarity">
    <text evidence="1">Belongs to the PPR family. P subfamily.</text>
</comment>
<protein>
    <recommendedName>
        <fullName evidence="5">Pentatricopeptide repeat-containing protein</fullName>
    </recommendedName>
</protein>
<evidence type="ECO:0000256" key="2">
    <source>
        <dbReference type="PROSITE-ProRule" id="PRU00708"/>
    </source>
</evidence>
<dbReference type="InterPro" id="IPR011990">
    <property type="entry name" value="TPR-like_helical_dom_sf"/>
</dbReference>
<dbReference type="InterPro" id="IPR050872">
    <property type="entry name" value="PPR_P_subfamily"/>
</dbReference>
<proteinExistence type="inferred from homology"/>
<dbReference type="Gene3D" id="1.25.40.10">
    <property type="entry name" value="Tetratricopeptide repeat domain"/>
    <property type="match status" value="3"/>
</dbReference>
<evidence type="ECO:0000313" key="3">
    <source>
        <dbReference type="EMBL" id="KAL0068680.1"/>
    </source>
</evidence>
<dbReference type="PANTHER" id="PTHR46128:SF329">
    <property type="entry name" value="MITOCHONDRIAL GROUP I INTRON SPLICING FACTOR DMR1"/>
    <property type="match status" value="1"/>
</dbReference>
<reference evidence="3 4" key="1">
    <citation type="submission" date="2024-05" db="EMBL/GenBank/DDBJ databases">
        <title>A draft genome resource for the thread blight pathogen Marasmius tenuissimus strain MS-2.</title>
        <authorList>
            <person name="Yulfo-Soto G.E."/>
            <person name="Baruah I.K."/>
            <person name="Amoako-Attah I."/>
            <person name="Bukari Y."/>
            <person name="Meinhardt L.W."/>
            <person name="Bailey B.A."/>
            <person name="Cohen S.P."/>
        </authorList>
    </citation>
    <scope>NUCLEOTIDE SEQUENCE [LARGE SCALE GENOMIC DNA]</scope>
    <source>
        <strain evidence="3 4">MS-2</strain>
    </source>
</reference>
<dbReference type="Proteomes" id="UP001437256">
    <property type="component" value="Unassembled WGS sequence"/>
</dbReference>
<evidence type="ECO:0000313" key="4">
    <source>
        <dbReference type="Proteomes" id="UP001437256"/>
    </source>
</evidence>
<comment type="caution">
    <text evidence="3">The sequence shown here is derived from an EMBL/GenBank/DDBJ whole genome shotgun (WGS) entry which is preliminary data.</text>
</comment>
<evidence type="ECO:0008006" key="5">
    <source>
        <dbReference type="Google" id="ProtNLM"/>
    </source>
</evidence>